<dbReference type="InterPro" id="IPR039841">
    <property type="entry name" value="INTS14"/>
</dbReference>
<dbReference type="AlphaFoldDB" id="A0AAV5WZF1"/>
<evidence type="ECO:0000313" key="3">
    <source>
        <dbReference type="Proteomes" id="UP001432322"/>
    </source>
</evidence>
<comment type="caution">
    <text evidence="2">The sequence shown here is derived from an EMBL/GenBank/DDBJ whole genome shotgun (WGS) entry which is preliminary data.</text>
</comment>
<dbReference type="EMBL" id="BTSY01000007">
    <property type="protein sequence ID" value="GMT35127.1"/>
    <property type="molecule type" value="Genomic_DNA"/>
</dbReference>
<keyword evidence="3" id="KW-1185">Reference proteome</keyword>
<evidence type="ECO:0000313" key="2">
    <source>
        <dbReference type="EMBL" id="GMT35127.1"/>
    </source>
</evidence>
<feature type="non-terminal residue" evidence="2">
    <location>
        <position position="1"/>
    </location>
</feature>
<dbReference type="Pfam" id="PF20504">
    <property type="entry name" value="IntS14_C"/>
    <property type="match status" value="1"/>
</dbReference>
<dbReference type="InterPro" id="IPR046471">
    <property type="entry name" value="IntS14_C"/>
</dbReference>
<proteinExistence type="predicted"/>
<protein>
    <recommendedName>
        <fullName evidence="1">Integrator complex subunit 14 C-terminal domain-containing protein</fullName>
    </recommendedName>
</protein>
<feature type="domain" description="Integrator complex subunit 14 C-terminal" evidence="1">
    <location>
        <begin position="9"/>
        <end position="73"/>
    </location>
</feature>
<gene>
    <name evidence="2" type="ORF">PFISCL1PPCAC_26424</name>
</gene>
<accession>A0AAV5WZF1</accession>
<dbReference type="PANTHER" id="PTHR13532">
    <property type="match status" value="1"/>
</dbReference>
<name>A0AAV5WZF1_9BILA</name>
<dbReference type="GO" id="GO:0032039">
    <property type="term" value="C:integrator complex"/>
    <property type="evidence" value="ECO:0007669"/>
    <property type="project" value="InterPro"/>
</dbReference>
<sequence length="103" mass="12155">PSYISARSSWFNEDGIEADFVRIRKNLRKIPERLPHFYGDINRMRFHAYTTCFQEMLPGLADQLIDEATQVGELAVRHAEYIALFYRKVVPYAEVRDIQMPNF</sequence>
<evidence type="ECO:0000259" key="1">
    <source>
        <dbReference type="Pfam" id="PF20504"/>
    </source>
</evidence>
<dbReference type="GO" id="GO:0034472">
    <property type="term" value="P:snRNA 3'-end processing"/>
    <property type="evidence" value="ECO:0007669"/>
    <property type="project" value="TreeGrafter"/>
</dbReference>
<dbReference type="PANTHER" id="PTHR13532:SF3">
    <property type="entry name" value="INTEGRATOR COMPLEX SUBUNIT 14"/>
    <property type="match status" value="1"/>
</dbReference>
<dbReference type="Proteomes" id="UP001432322">
    <property type="component" value="Unassembled WGS sequence"/>
</dbReference>
<organism evidence="2 3">
    <name type="scientific">Pristionchus fissidentatus</name>
    <dbReference type="NCBI Taxonomy" id="1538716"/>
    <lineage>
        <taxon>Eukaryota</taxon>
        <taxon>Metazoa</taxon>
        <taxon>Ecdysozoa</taxon>
        <taxon>Nematoda</taxon>
        <taxon>Chromadorea</taxon>
        <taxon>Rhabditida</taxon>
        <taxon>Rhabditina</taxon>
        <taxon>Diplogasteromorpha</taxon>
        <taxon>Diplogasteroidea</taxon>
        <taxon>Neodiplogasteridae</taxon>
        <taxon>Pristionchus</taxon>
    </lineage>
</organism>
<reference evidence="2" key="1">
    <citation type="submission" date="2023-10" db="EMBL/GenBank/DDBJ databases">
        <title>Genome assembly of Pristionchus species.</title>
        <authorList>
            <person name="Yoshida K."/>
            <person name="Sommer R.J."/>
        </authorList>
    </citation>
    <scope>NUCLEOTIDE SEQUENCE</scope>
    <source>
        <strain evidence="2">RS5133</strain>
    </source>
</reference>